<evidence type="ECO:0000313" key="15">
    <source>
        <dbReference type="Proteomes" id="UP000182737"/>
    </source>
</evidence>
<dbReference type="GO" id="GO:0052381">
    <property type="term" value="F:tRNA dimethylallyltransferase activity"/>
    <property type="evidence" value="ECO:0007669"/>
    <property type="project" value="UniProtKB-UniRule"/>
</dbReference>
<evidence type="ECO:0000256" key="5">
    <source>
        <dbReference type="ARBA" id="ARBA00022694"/>
    </source>
</evidence>
<dbReference type="PANTHER" id="PTHR11088">
    <property type="entry name" value="TRNA DIMETHYLALLYLTRANSFERASE"/>
    <property type="match status" value="1"/>
</dbReference>
<dbReference type="Gene3D" id="3.40.50.300">
    <property type="entry name" value="P-loop containing nucleotide triphosphate hydrolases"/>
    <property type="match status" value="1"/>
</dbReference>
<comment type="subunit">
    <text evidence="10">Monomer.</text>
</comment>
<keyword evidence="5 10" id="KW-0819">tRNA processing</keyword>
<proteinExistence type="inferred from homology"/>
<keyword evidence="6 10" id="KW-0547">Nucleotide-binding</keyword>
<dbReference type="NCBIfam" id="TIGR00174">
    <property type="entry name" value="miaA"/>
    <property type="match status" value="1"/>
</dbReference>
<evidence type="ECO:0000256" key="12">
    <source>
        <dbReference type="RuleBase" id="RU003784"/>
    </source>
</evidence>
<comment type="function">
    <text evidence="2 10 12">Catalyzes the transfer of a dimethylallyl group onto the adenine at position 37 in tRNAs that read codons beginning with uridine, leading to the formation of N6-(dimethylallyl)adenosine (i(6)A).</text>
</comment>
<dbReference type="HAMAP" id="MF_00185">
    <property type="entry name" value="IPP_trans"/>
    <property type="match status" value="1"/>
</dbReference>
<dbReference type="InterPro" id="IPR027417">
    <property type="entry name" value="P-loop_NTPase"/>
</dbReference>
<evidence type="ECO:0000256" key="1">
    <source>
        <dbReference type="ARBA" id="ARBA00001946"/>
    </source>
</evidence>
<evidence type="ECO:0000313" key="14">
    <source>
        <dbReference type="EMBL" id="SFI49187.1"/>
    </source>
</evidence>
<keyword evidence="7 10" id="KW-0067">ATP-binding</keyword>
<dbReference type="EMBL" id="FORI01000002">
    <property type="protein sequence ID" value="SFI49187.1"/>
    <property type="molecule type" value="Genomic_DNA"/>
</dbReference>
<organism evidence="14 15">
    <name type="scientific">Treponema bryantii</name>
    <dbReference type="NCBI Taxonomy" id="163"/>
    <lineage>
        <taxon>Bacteria</taxon>
        <taxon>Pseudomonadati</taxon>
        <taxon>Spirochaetota</taxon>
        <taxon>Spirochaetia</taxon>
        <taxon>Spirochaetales</taxon>
        <taxon>Treponemataceae</taxon>
        <taxon>Treponema</taxon>
    </lineage>
</organism>
<dbReference type="Proteomes" id="UP000182737">
    <property type="component" value="Unassembled WGS sequence"/>
</dbReference>
<evidence type="ECO:0000256" key="7">
    <source>
        <dbReference type="ARBA" id="ARBA00022840"/>
    </source>
</evidence>
<protein>
    <recommendedName>
        <fullName evidence="10">tRNA dimethylallyltransferase</fullName>
        <ecNumber evidence="10">2.5.1.75</ecNumber>
    </recommendedName>
    <alternativeName>
        <fullName evidence="10">Dimethylallyl diphosphate:tRNA dimethylallyltransferase</fullName>
        <shortName evidence="10">DMAPP:tRNA dimethylallyltransferase</shortName>
        <shortName evidence="10">DMATase</shortName>
    </alternativeName>
    <alternativeName>
        <fullName evidence="10">Isopentenyl-diphosphate:tRNA isopentenyltransferase</fullName>
        <shortName evidence="10">IPP transferase</shortName>
        <shortName evidence="10">IPPT</shortName>
        <shortName evidence="10">IPTase</shortName>
    </alternativeName>
</protein>
<evidence type="ECO:0000256" key="11">
    <source>
        <dbReference type="RuleBase" id="RU003783"/>
    </source>
</evidence>
<reference evidence="15" key="1">
    <citation type="submission" date="2016-10" db="EMBL/GenBank/DDBJ databases">
        <authorList>
            <person name="Varghese N."/>
            <person name="Submissions S."/>
        </authorList>
    </citation>
    <scope>NUCLEOTIDE SEQUENCE [LARGE SCALE GENOMIC DNA]</scope>
    <source>
        <strain evidence="15">XBD1002</strain>
    </source>
</reference>
<evidence type="ECO:0000256" key="6">
    <source>
        <dbReference type="ARBA" id="ARBA00022741"/>
    </source>
</evidence>
<feature type="binding site" evidence="10">
    <location>
        <begin position="14"/>
        <end position="21"/>
    </location>
    <ligand>
        <name>ATP</name>
        <dbReference type="ChEBI" id="CHEBI:30616"/>
    </ligand>
</feature>
<dbReference type="SUPFAM" id="SSF52540">
    <property type="entry name" value="P-loop containing nucleoside triphosphate hydrolases"/>
    <property type="match status" value="1"/>
</dbReference>
<comment type="similarity">
    <text evidence="3 10 13">Belongs to the IPP transferase family.</text>
</comment>
<feature type="binding site" evidence="10">
    <location>
        <begin position="16"/>
        <end position="21"/>
    </location>
    <ligand>
        <name>substrate</name>
    </ligand>
</feature>
<feature type="region of interest" description="Interaction with substrate tRNA" evidence="10">
    <location>
        <begin position="39"/>
        <end position="42"/>
    </location>
</feature>
<dbReference type="EC" id="2.5.1.75" evidence="10"/>
<feature type="site" description="Interaction with substrate tRNA" evidence="10">
    <location>
        <position position="110"/>
    </location>
</feature>
<dbReference type="AlphaFoldDB" id="A0A1I3IMX9"/>
<keyword evidence="4 10" id="KW-0808">Transferase</keyword>
<dbReference type="PANTHER" id="PTHR11088:SF60">
    <property type="entry name" value="TRNA DIMETHYLALLYLTRANSFERASE"/>
    <property type="match status" value="1"/>
</dbReference>
<gene>
    <name evidence="10" type="primary">miaA</name>
    <name evidence="14" type="ORF">SAMN04487775_10210</name>
</gene>
<dbReference type="Pfam" id="PF01715">
    <property type="entry name" value="IPPT"/>
    <property type="match status" value="1"/>
</dbReference>
<dbReference type="InterPro" id="IPR018022">
    <property type="entry name" value="IPT"/>
</dbReference>
<sequence length="317" mass="35942">MSSSKPYNCVIILGPTAVGKTAIGVAVARAFNGEIISADSRQTYRHLDIGSGKDLADYAESEAGPAVPYHLIDITELPAEYNVYNYQQDFYKAFKDITGRGKLPVIVGGTGMYLDAIVRDYQLVILPENKKLHEELEATPLEVLAARLMELQPDLHTKGDLLEKDRVIKALEIIEAKKSGVDSTSVQRPEINPLIIGTTLPRPQMWENISIRLKERLEGGMLDEVQSIHDSGITWERLEKLGLEYRFCSEFLQGKIETKEKLYEGLFIAIRQFAKRQETWFRMMEKKGVEIQWLEPGSKEDRIKEACEIIHNHPELV</sequence>
<name>A0A1I3IMX9_9SPIR</name>
<dbReference type="GO" id="GO:0005524">
    <property type="term" value="F:ATP binding"/>
    <property type="evidence" value="ECO:0007669"/>
    <property type="project" value="UniProtKB-UniRule"/>
</dbReference>
<evidence type="ECO:0000256" key="4">
    <source>
        <dbReference type="ARBA" id="ARBA00022679"/>
    </source>
</evidence>
<evidence type="ECO:0000256" key="2">
    <source>
        <dbReference type="ARBA" id="ARBA00003213"/>
    </source>
</evidence>
<dbReference type="OrthoDB" id="9776390at2"/>
<dbReference type="RefSeq" id="WP_074930299.1">
    <property type="nucleotide sequence ID" value="NZ_FORI01000002.1"/>
</dbReference>
<accession>A0A1I3IMX9</accession>
<evidence type="ECO:0000256" key="8">
    <source>
        <dbReference type="ARBA" id="ARBA00022842"/>
    </source>
</evidence>
<evidence type="ECO:0000256" key="13">
    <source>
        <dbReference type="RuleBase" id="RU003785"/>
    </source>
</evidence>
<evidence type="ECO:0000256" key="9">
    <source>
        <dbReference type="ARBA" id="ARBA00049563"/>
    </source>
</evidence>
<evidence type="ECO:0000256" key="3">
    <source>
        <dbReference type="ARBA" id="ARBA00005842"/>
    </source>
</evidence>
<keyword evidence="15" id="KW-1185">Reference proteome</keyword>
<evidence type="ECO:0000256" key="10">
    <source>
        <dbReference type="HAMAP-Rule" id="MF_00185"/>
    </source>
</evidence>
<dbReference type="GO" id="GO:0006400">
    <property type="term" value="P:tRNA modification"/>
    <property type="evidence" value="ECO:0007669"/>
    <property type="project" value="TreeGrafter"/>
</dbReference>
<comment type="cofactor">
    <cofactor evidence="1 10">
        <name>Mg(2+)</name>
        <dbReference type="ChEBI" id="CHEBI:18420"/>
    </cofactor>
</comment>
<keyword evidence="8 10" id="KW-0460">Magnesium</keyword>
<dbReference type="InterPro" id="IPR039657">
    <property type="entry name" value="Dimethylallyltransferase"/>
</dbReference>
<comment type="caution">
    <text evidence="10">Lacks conserved residue(s) required for the propagation of feature annotation.</text>
</comment>
<comment type="catalytic activity">
    <reaction evidence="9 10 11">
        <text>adenosine(37) in tRNA + dimethylallyl diphosphate = N(6)-dimethylallyladenosine(37) in tRNA + diphosphate</text>
        <dbReference type="Rhea" id="RHEA:26482"/>
        <dbReference type="Rhea" id="RHEA-COMP:10162"/>
        <dbReference type="Rhea" id="RHEA-COMP:10375"/>
        <dbReference type="ChEBI" id="CHEBI:33019"/>
        <dbReference type="ChEBI" id="CHEBI:57623"/>
        <dbReference type="ChEBI" id="CHEBI:74411"/>
        <dbReference type="ChEBI" id="CHEBI:74415"/>
        <dbReference type="EC" id="2.5.1.75"/>
    </reaction>
</comment>